<reference evidence="1" key="1">
    <citation type="submission" date="2014-05" db="EMBL/GenBank/DDBJ databases">
        <authorList>
            <person name="Chronopoulou M."/>
        </authorList>
    </citation>
    <scope>NUCLEOTIDE SEQUENCE</scope>
    <source>
        <tissue evidence="1">Whole organism</tissue>
    </source>
</reference>
<proteinExistence type="predicted"/>
<dbReference type="EMBL" id="HACA01003975">
    <property type="protein sequence ID" value="CDW21336.1"/>
    <property type="molecule type" value="Transcribed_RNA"/>
</dbReference>
<feature type="non-terminal residue" evidence="1">
    <location>
        <position position="1"/>
    </location>
</feature>
<accession>A0A0K2T799</accession>
<dbReference type="AlphaFoldDB" id="A0A0K2T799"/>
<evidence type="ECO:0000313" key="1">
    <source>
        <dbReference type="EMBL" id="CDW21336.1"/>
    </source>
</evidence>
<protein>
    <submittedName>
        <fullName evidence="1">Uncharacterized protein</fullName>
    </submittedName>
</protein>
<name>A0A0K2T799_LEPSM</name>
<organism evidence="1">
    <name type="scientific">Lepeophtheirus salmonis</name>
    <name type="common">Salmon louse</name>
    <name type="synonym">Caligus salmonis</name>
    <dbReference type="NCBI Taxonomy" id="72036"/>
    <lineage>
        <taxon>Eukaryota</taxon>
        <taxon>Metazoa</taxon>
        <taxon>Ecdysozoa</taxon>
        <taxon>Arthropoda</taxon>
        <taxon>Crustacea</taxon>
        <taxon>Multicrustacea</taxon>
        <taxon>Hexanauplia</taxon>
        <taxon>Copepoda</taxon>
        <taxon>Siphonostomatoida</taxon>
        <taxon>Caligidae</taxon>
        <taxon>Lepeophtheirus</taxon>
    </lineage>
</organism>
<sequence>GLEENIQRLRHYLRFDGDFQYEDISPTKINVVLEAAGV</sequence>